<accession>A0AAF0V6L6</accession>
<proteinExistence type="predicted"/>
<evidence type="ECO:0000313" key="1">
    <source>
        <dbReference type="EMBL" id="WMV57726.1"/>
    </source>
</evidence>
<dbReference type="Proteomes" id="UP001234989">
    <property type="component" value="Chromosome 12"/>
</dbReference>
<sequence length="59" mass="6699">MDCRNLFALKLKSFPQALHREGLFCNQESCPGPPKENEKGICFTCSLKTWKHRASIQCG</sequence>
<organism evidence="1 2">
    <name type="scientific">Solanum verrucosum</name>
    <dbReference type="NCBI Taxonomy" id="315347"/>
    <lineage>
        <taxon>Eukaryota</taxon>
        <taxon>Viridiplantae</taxon>
        <taxon>Streptophyta</taxon>
        <taxon>Embryophyta</taxon>
        <taxon>Tracheophyta</taxon>
        <taxon>Spermatophyta</taxon>
        <taxon>Magnoliopsida</taxon>
        <taxon>eudicotyledons</taxon>
        <taxon>Gunneridae</taxon>
        <taxon>Pentapetalae</taxon>
        <taxon>asterids</taxon>
        <taxon>lamiids</taxon>
        <taxon>Solanales</taxon>
        <taxon>Solanaceae</taxon>
        <taxon>Solanoideae</taxon>
        <taxon>Solaneae</taxon>
        <taxon>Solanum</taxon>
    </lineage>
</organism>
<name>A0AAF0V6L6_SOLVR</name>
<reference evidence="1" key="1">
    <citation type="submission" date="2023-08" db="EMBL/GenBank/DDBJ databases">
        <title>A de novo genome assembly of Solanum verrucosum Schlechtendal, a Mexican diploid species geographically isolated from the other diploid A-genome species in potato relatives.</title>
        <authorList>
            <person name="Hosaka K."/>
        </authorList>
    </citation>
    <scope>NUCLEOTIDE SEQUENCE</scope>
    <source>
        <tissue evidence="1">Young leaves</tissue>
    </source>
</reference>
<protein>
    <submittedName>
        <fullName evidence="1">Uncharacterized protein</fullName>
    </submittedName>
</protein>
<dbReference type="AlphaFoldDB" id="A0AAF0V6L6"/>
<dbReference type="EMBL" id="CP133623">
    <property type="protein sequence ID" value="WMV57726.1"/>
    <property type="molecule type" value="Genomic_DNA"/>
</dbReference>
<evidence type="ECO:0000313" key="2">
    <source>
        <dbReference type="Proteomes" id="UP001234989"/>
    </source>
</evidence>
<gene>
    <name evidence="1" type="ORF">MTR67_051111</name>
</gene>
<keyword evidence="2" id="KW-1185">Reference proteome</keyword>